<reference evidence="1 2" key="1">
    <citation type="journal article" date="2015" name="Genome Biol.">
        <title>Comparative genomics of Steinernema reveals deeply conserved gene regulatory networks.</title>
        <authorList>
            <person name="Dillman A.R."/>
            <person name="Macchietto M."/>
            <person name="Porter C.F."/>
            <person name="Rogers A."/>
            <person name="Williams B."/>
            <person name="Antoshechkin I."/>
            <person name="Lee M.M."/>
            <person name="Goodwin Z."/>
            <person name="Lu X."/>
            <person name="Lewis E.E."/>
            <person name="Goodrich-Blair H."/>
            <person name="Stock S.P."/>
            <person name="Adams B.J."/>
            <person name="Sternberg P.W."/>
            <person name="Mortazavi A."/>
        </authorList>
    </citation>
    <scope>NUCLEOTIDE SEQUENCE [LARGE SCALE GENOMIC DNA]</scope>
    <source>
        <strain evidence="1 2">ALL</strain>
    </source>
</reference>
<accession>A0A4U5P261</accession>
<name>A0A4U5P261_STECR</name>
<evidence type="ECO:0000313" key="1">
    <source>
        <dbReference type="EMBL" id="TKR89674.1"/>
    </source>
</evidence>
<dbReference type="AlphaFoldDB" id="A0A4U5P261"/>
<protein>
    <submittedName>
        <fullName evidence="1">Uncharacterized protein</fullName>
    </submittedName>
</protein>
<dbReference type="Proteomes" id="UP000298663">
    <property type="component" value="Unassembled WGS sequence"/>
</dbReference>
<dbReference type="EMBL" id="AZBU02000003">
    <property type="protein sequence ID" value="TKR89674.1"/>
    <property type="molecule type" value="Genomic_DNA"/>
</dbReference>
<gene>
    <name evidence="1" type="ORF">L596_013739</name>
</gene>
<keyword evidence="2" id="KW-1185">Reference proteome</keyword>
<organism evidence="1 2">
    <name type="scientific">Steinernema carpocapsae</name>
    <name type="common">Entomopathogenic nematode</name>
    <dbReference type="NCBI Taxonomy" id="34508"/>
    <lineage>
        <taxon>Eukaryota</taxon>
        <taxon>Metazoa</taxon>
        <taxon>Ecdysozoa</taxon>
        <taxon>Nematoda</taxon>
        <taxon>Chromadorea</taxon>
        <taxon>Rhabditida</taxon>
        <taxon>Tylenchina</taxon>
        <taxon>Panagrolaimomorpha</taxon>
        <taxon>Strongyloidoidea</taxon>
        <taxon>Steinernematidae</taxon>
        <taxon>Steinernema</taxon>
    </lineage>
</organism>
<reference evidence="1 2" key="2">
    <citation type="journal article" date="2019" name="G3 (Bethesda)">
        <title>Hybrid Assembly of the Genome of the Entomopathogenic Nematode Steinernema carpocapsae Identifies the X-Chromosome.</title>
        <authorList>
            <person name="Serra L."/>
            <person name="Macchietto M."/>
            <person name="Macias-Munoz A."/>
            <person name="McGill C.J."/>
            <person name="Rodriguez I.M."/>
            <person name="Rodriguez B."/>
            <person name="Murad R."/>
            <person name="Mortazavi A."/>
        </authorList>
    </citation>
    <scope>NUCLEOTIDE SEQUENCE [LARGE SCALE GENOMIC DNA]</scope>
    <source>
        <strain evidence="1 2">ALL</strain>
    </source>
</reference>
<proteinExistence type="predicted"/>
<sequence>MGFKPPIVYSNLTAKVVIHAHCRGLDINTGNFATPQYTYRTDNRVVSNGIYAGEGIRSIPDMAYRRRMPNMCNVLHIWGAPPRHVSHVSKYGTYLVDVLHRHINAAAFDWSSHPFGLAFDRRKSFEF</sequence>
<comment type="caution">
    <text evidence="1">The sequence shown here is derived from an EMBL/GenBank/DDBJ whole genome shotgun (WGS) entry which is preliminary data.</text>
</comment>
<evidence type="ECO:0000313" key="2">
    <source>
        <dbReference type="Proteomes" id="UP000298663"/>
    </source>
</evidence>